<dbReference type="AlphaFoldDB" id="A0A6P3B7F6"/>
<dbReference type="Proteomes" id="UP000494109">
    <property type="component" value="Unassembled WGS sequence"/>
</dbReference>
<protein>
    <submittedName>
        <fullName evidence="1">Uncharacterized protein</fullName>
    </submittedName>
</protein>
<sequence>MANSGLRKISPDQLGDAIAGALENLTGELVVVKISKVAFKGGAVDELTGNRESVEVALVVSPKREPFNIDMDLGE</sequence>
<evidence type="ECO:0000313" key="1">
    <source>
        <dbReference type="EMBL" id="VWD55927.1"/>
    </source>
</evidence>
<gene>
    <name evidence="1" type="ORF">BCO71033_05872</name>
</gene>
<dbReference type="EMBL" id="CABVQS010000032">
    <property type="protein sequence ID" value="VWD55927.1"/>
    <property type="molecule type" value="Genomic_DNA"/>
</dbReference>
<reference evidence="1 2" key="1">
    <citation type="submission" date="2019-09" db="EMBL/GenBank/DDBJ databases">
        <authorList>
            <person name="Depoorter E."/>
        </authorList>
    </citation>
    <scope>NUCLEOTIDE SEQUENCE [LARGE SCALE GENOMIC DNA]</scope>
    <source>
        <strain evidence="1">R-71033</strain>
    </source>
</reference>
<dbReference type="RefSeq" id="WP_174947424.1">
    <property type="nucleotide sequence ID" value="NZ_CABVQS010000032.1"/>
</dbReference>
<proteinExistence type="predicted"/>
<organism evidence="1 2">
    <name type="scientific">Burkholderia contaminans</name>
    <dbReference type="NCBI Taxonomy" id="488447"/>
    <lineage>
        <taxon>Bacteria</taxon>
        <taxon>Pseudomonadati</taxon>
        <taxon>Pseudomonadota</taxon>
        <taxon>Betaproteobacteria</taxon>
        <taxon>Burkholderiales</taxon>
        <taxon>Burkholderiaceae</taxon>
        <taxon>Burkholderia</taxon>
        <taxon>Burkholderia cepacia complex</taxon>
    </lineage>
</organism>
<name>A0A6P3B7F6_9BURK</name>
<accession>A0A6P3B7F6</accession>
<evidence type="ECO:0000313" key="2">
    <source>
        <dbReference type="Proteomes" id="UP000494109"/>
    </source>
</evidence>